<dbReference type="Pfam" id="PF00076">
    <property type="entry name" value="RRM_1"/>
    <property type="match status" value="1"/>
</dbReference>
<comment type="caution">
    <text evidence="5">The sequence shown here is derived from an EMBL/GenBank/DDBJ whole genome shotgun (WGS) entry which is preliminary data.</text>
</comment>
<dbReference type="Pfam" id="PF11835">
    <property type="entry name" value="RRM_8"/>
    <property type="match status" value="1"/>
</dbReference>
<feature type="domain" description="RRM" evidence="4">
    <location>
        <begin position="39"/>
        <end position="115"/>
    </location>
</feature>
<keyword evidence="2 3" id="KW-0694">RNA-binding</keyword>
<feature type="domain" description="RRM" evidence="4">
    <location>
        <begin position="128"/>
        <end position="208"/>
    </location>
</feature>
<evidence type="ECO:0000259" key="4">
    <source>
        <dbReference type="PROSITE" id="PS50102"/>
    </source>
</evidence>
<dbReference type="Proteomes" id="UP000823046">
    <property type="component" value="Unassembled WGS sequence"/>
</dbReference>
<dbReference type="Pfam" id="PF13893">
    <property type="entry name" value="RRM_5"/>
    <property type="match status" value="2"/>
</dbReference>
<evidence type="ECO:0000313" key="6">
    <source>
        <dbReference type="Proteomes" id="UP000823046"/>
    </source>
</evidence>
<reference evidence="5 6" key="1">
    <citation type="journal article" date="2020" name="bioRxiv">
        <title>Metabolic contributions of an alphaproteobacterial endosymbiont in the apicomplexan Cardiosporidium cionae.</title>
        <authorList>
            <person name="Hunter E.S."/>
            <person name="Paight C.J."/>
            <person name="Lane C.E."/>
        </authorList>
    </citation>
    <scope>NUCLEOTIDE SEQUENCE [LARGE SCALE GENOMIC DNA]</scope>
    <source>
        <strain evidence="5">ESH_2018</strain>
    </source>
</reference>
<sequence length="486" mass="54093">MYRNSMNKRTLVMDIEVDGLEEVLHAKRQQMANEEQPSRVLLLNNLARGVTEIDVEAFVKPFTRNLKPKIYLQASGGRAFVEFADETAAANALDYFSQHPIHMKGTQVQVTYSTHNNVTTLEEKSEPFKVLLASVTNLLYPVDMDLMHFLFSKYGQVEKIVTFSKSPTMYQALIQFTHPDHARQALVALHNRNIYDGCNTLQIQQSRLSELVVKANSVKSWDYRSGQVPSSGYDGRGQSVAFGSPTISPYGSHGAPGSGGNGGLSKRLPREIRELNLESTNRQQTPVLICYNLPEGINVSKLFNLFSLYGSVFRVKILREKADTALVQYSDPLYANIAQCLLQGANVMGNEIQIRFSKNLEVKMPASESADGCDDTQRNKEFSIKDQRYGVDDIEKYAKGACKPTQTLFVANIHGDATKDDVTKLFSAFGTVSKSQIKPPKEGSQTLMAIVGMGSEVEALSALMQLHNTYFQSRNIKVAFSKTVLM</sequence>
<dbReference type="PROSITE" id="PS50102">
    <property type="entry name" value="RRM"/>
    <property type="match status" value="4"/>
</dbReference>
<dbReference type="CDD" id="cd12422">
    <property type="entry name" value="RRM2_PTBP1_hnRNPL_like"/>
    <property type="match status" value="1"/>
</dbReference>
<dbReference type="SUPFAM" id="SSF54928">
    <property type="entry name" value="RNA-binding domain, RBD"/>
    <property type="match status" value="2"/>
</dbReference>
<accession>A0ABQ7JAI2</accession>
<dbReference type="InterPro" id="IPR035979">
    <property type="entry name" value="RBD_domain_sf"/>
</dbReference>
<dbReference type="InterPro" id="IPR000504">
    <property type="entry name" value="RRM_dom"/>
</dbReference>
<dbReference type="InterPro" id="IPR012677">
    <property type="entry name" value="Nucleotide-bd_a/b_plait_sf"/>
</dbReference>
<protein>
    <submittedName>
        <fullName evidence="5">Rna recognition motif-containing protein</fullName>
    </submittedName>
</protein>
<keyword evidence="1" id="KW-0677">Repeat</keyword>
<feature type="domain" description="RRM" evidence="4">
    <location>
        <begin position="286"/>
        <end position="359"/>
    </location>
</feature>
<evidence type="ECO:0000256" key="3">
    <source>
        <dbReference type="PROSITE-ProRule" id="PRU00176"/>
    </source>
</evidence>
<dbReference type="CDD" id="cd00590">
    <property type="entry name" value="RRM_SF"/>
    <property type="match status" value="1"/>
</dbReference>
<proteinExistence type="predicted"/>
<evidence type="ECO:0000256" key="1">
    <source>
        <dbReference type="ARBA" id="ARBA00022737"/>
    </source>
</evidence>
<dbReference type="InterPro" id="IPR021790">
    <property type="entry name" value="PTBP1-like_RRM2"/>
</dbReference>
<dbReference type="EMBL" id="JADAQX010000252">
    <property type="protein sequence ID" value="KAF8821012.1"/>
    <property type="molecule type" value="Genomic_DNA"/>
</dbReference>
<gene>
    <name evidence="5" type="ORF">IE077_000365</name>
</gene>
<evidence type="ECO:0000256" key="2">
    <source>
        <dbReference type="ARBA" id="ARBA00022884"/>
    </source>
</evidence>
<feature type="domain" description="RRM" evidence="4">
    <location>
        <begin position="406"/>
        <end position="483"/>
    </location>
</feature>
<dbReference type="PANTHER" id="PTHR15592">
    <property type="entry name" value="MATRIN 3/NUCLEAR PROTEIN 220-RELATED"/>
    <property type="match status" value="1"/>
</dbReference>
<name>A0ABQ7JAI2_9APIC</name>
<organism evidence="5 6">
    <name type="scientific">Cardiosporidium cionae</name>
    <dbReference type="NCBI Taxonomy" id="476202"/>
    <lineage>
        <taxon>Eukaryota</taxon>
        <taxon>Sar</taxon>
        <taxon>Alveolata</taxon>
        <taxon>Apicomplexa</taxon>
        <taxon>Aconoidasida</taxon>
        <taxon>Nephromycida</taxon>
        <taxon>Cardiosporidium</taxon>
    </lineage>
</organism>
<dbReference type="SMART" id="SM00360">
    <property type="entry name" value="RRM"/>
    <property type="match status" value="4"/>
</dbReference>
<keyword evidence="6" id="KW-1185">Reference proteome</keyword>
<evidence type="ECO:0000313" key="5">
    <source>
        <dbReference type="EMBL" id="KAF8821012.1"/>
    </source>
</evidence>
<dbReference type="Gene3D" id="3.30.70.330">
    <property type="match status" value="4"/>
</dbReference>